<dbReference type="SUPFAM" id="SSF52172">
    <property type="entry name" value="CheY-like"/>
    <property type="match status" value="1"/>
</dbReference>
<accession>A0A8J6NT53</accession>
<comment type="caution">
    <text evidence="3">The sequence shown here is derived from an EMBL/GenBank/DDBJ whole genome shotgun (WGS) entry which is preliminary data.</text>
</comment>
<dbReference type="EMBL" id="JACNJH010000069">
    <property type="protein sequence ID" value="MBC8360148.1"/>
    <property type="molecule type" value="Genomic_DNA"/>
</dbReference>
<dbReference type="GO" id="GO:0000160">
    <property type="term" value="P:phosphorelay signal transduction system"/>
    <property type="evidence" value="ECO:0007669"/>
    <property type="project" value="InterPro"/>
</dbReference>
<gene>
    <name evidence="3" type="ORF">H8E23_01955</name>
</gene>
<dbReference type="AlphaFoldDB" id="A0A8J6NT53"/>
<evidence type="ECO:0000259" key="2">
    <source>
        <dbReference type="PROSITE" id="PS50110"/>
    </source>
</evidence>
<proteinExistence type="predicted"/>
<name>A0A8J6NT53_9BACT</name>
<evidence type="ECO:0000313" key="4">
    <source>
        <dbReference type="Proteomes" id="UP000603434"/>
    </source>
</evidence>
<reference evidence="3 4" key="1">
    <citation type="submission" date="2020-08" db="EMBL/GenBank/DDBJ databases">
        <title>Bridging the membrane lipid divide: bacteria of the FCB group superphylum have the potential to synthesize archaeal ether lipids.</title>
        <authorList>
            <person name="Villanueva L."/>
            <person name="Von Meijenfeldt F.A.B."/>
            <person name="Westbye A.B."/>
            <person name="Yadav S."/>
            <person name="Hopmans E.C."/>
            <person name="Dutilh B.E."/>
            <person name="Sinninghe Damste J.S."/>
        </authorList>
    </citation>
    <scope>NUCLEOTIDE SEQUENCE [LARGE SCALE GENOMIC DNA]</scope>
    <source>
        <strain evidence="3">NIOZ-UU30</strain>
    </source>
</reference>
<protein>
    <submittedName>
        <fullName evidence="3">Response regulator</fullName>
    </submittedName>
</protein>
<dbReference type="InterPro" id="IPR001789">
    <property type="entry name" value="Sig_transdc_resp-reg_receiver"/>
</dbReference>
<dbReference type="InterPro" id="IPR011006">
    <property type="entry name" value="CheY-like_superfamily"/>
</dbReference>
<comment type="caution">
    <text evidence="1">Lacks conserved residue(s) required for the propagation of feature annotation.</text>
</comment>
<dbReference type="Gene3D" id="3.40.50.2300">
    <property type="match status" value="1"/>
</dbReference>
<feature type="domain" description="Response regulatory" evidence="2">
    <location>
        <begin position="1"/>
        <end position="68"/>
    </location>
</feature>
<organism evidence="3 4">
    <name type="scientific">Candidatus Desulfatibia profunda</name>
    <dbReference type="NCBI Taxonomy" id="2841695"/>
    <lineage>
        <taxon>Bacteria</taxon>
        <taxon>Pseudomonadati</taxon>
        <taxon>Thermodesulfobacteriota</taxon>
        <taxon>Desulfobacteria</taxon>
        <taxon>Desulfobacterales</taxon>
        <taxon>Desulfobacterales incertae sedis</taxon>
        <taxon>Candidatus Desulfatibia</taxon>
    </lineage>
</organism>
<dbReference type="Pfam" id="PF00072">
    <property type="entry name" value="Response_reg"/>
    <property type="match status" value="1"/>
</dbReference>
<dbReference type="Proteomes" id="UP000603434">
    <property type="component" value="Unassembled WGS sequence"/>
</dbReference>
<evidence type="ECO:0000313" key="3">
    <source>
        <dbReference type="EMBL" id="MBC8360148.1"/>
    </source>
</evidence>
<evidence type="ECO:0000256" key="1">
    <source>
        <dbReference type="PROSITE-ProRule" id="PRU00169"/>
    </source>
</evidence>
<sequence length="71" mass="7813">MDGLSVLKKIRALEAQTGIFGTKGVKIVMITASNEKSDIFKAFKEQCDAYLVKPIDKSKLLEAIEKLGLID</sequence>
<dbReference type="PROSITE" id="PS50110">
    <property type="entry name" value="RESPONSE_REGULATORY"/>
    <property type="match status" value="1"/>
</dbReference>